<accession>A0A397ZB92</accession>
<protein>
    <submittedName>
        <fullName evidence="1">Uncharacterized protein</fullName>
    </submittedName>
</protein>
<proteinExistence type="predicted"/>
<gene>
    <name evidence="1" type="ORF">BRARA_E00685</name>
</gene>
<evidence type="ECO:0000313" key="2">
    <source>
        <dbReference type="Proteomes" id="UP000264353"/>
    </source>
</evidence>
<dbReference type="AlphaFoldDB" id="A0A397ZB92"/>
<evidence type="ECO:0000313" key="1">
    <source>
        <dbReference type="EMBL" id="RID61544.1"/>
    </source>
</evidence>
<dbReference type="Proteomes" id="UP000264353">
    <property type="component" value="Chromosome A5"/>
</dbReference>
<reference evidence="1 2" key="1">
    <citation type="submission" date="2018-06" db="EMBL/GenBank/DDBJ databases">
        <title>WGS assembly of Brassica rapa FPsc.</title>
        <authorList>
            <person name="Bowman J."/>
            <person name="Kohchi T."/>
            <person name="Yamato K."/>
            <person name="Jenkins J."/>
            <person name="Shu S."/>
            <person name="Ishizaki K."/>
            <person name="Yamaoka S."/>
            <person name="Nishihama R."/>
            <person name="Nakamura Y."/>
            <person name="Berger F."/>
            <person name="Adam C."/>
            <person name="Aki S."/>
            <person name="Althoff F."/>
            <person name="Araki T."/>
            <person name="Arteaga-Vazquez M."/>
            <person name="Balasubrmanian S."/>
            <person name="Bauer D."/>
            <person name="Boehm C."/>
            <person name="Briginshaw L."/>
            <person name="Caballero-Perez J."/>
            <person name="Catarino B."/>
            <person name="Chen F."/>
            <person name="Chiyoda S."/>
            <person name="Chovatia M."/>
            <person name="Davies K."/>
            <person name="Delmans M."/>
            <person name="Demura T."/>
            <person name="Dierschke T."/>
            <person name="Dolan L."/>
            <person name="Dorantes-Acosta A."/>
            <person name="Eklund D."/>
            <person name="Florent S."/>
            <person name="Flores-Sandoval E."/>
            <person name="Fujiyama A."/>
            <person name="Fukuzawa H."/>
            <person name="Galik B."/>
            <person name="Grimanelli D."/>
            <person name="Grimwood J."/>
            <person name="Grossniklaus U."/>
            <person name="Hamada T."/>
            <person name="Haseloff J."/>
            <person name="Hetherington A."/>
            <person name="Higo A."/>
            <person name="Hirakawa Y."/>
            <person name="Hundley H."/>
            <person name="Ikeda Y."/>
            <person name="Inoue K."/>
            <person name="Inoue S."/>
            <person name="Ishida S."/>
            <person name="Jia Q."/>
            <person name="Kakita M."/>
            <person name="Kanazawa T."/>
            <person name="Kawai Y."/>
            <person name="Kawashima T."/>
            <person name="Kennedy M."/>
            <person name="Kinose K."/>
            <person name="Kinoshita T."/>
            <person name="Kohara Y."/>
            <person name="Koide E."/>
            <person name="Komatsu K."/>
            <person name="Kopischke S."/>
            <person name="Kubo M."/>
            <person name="Kyozuka J."/>
            <person name="Lagercrantz U."/>
            <person name="Lin S."/>
            <person name="Lindquist E."/>
            <person name="Lipzen A."/>
            <person name="Lu C."/>
            <person name="Luna E."/>
            <person name="Martienssen R."/>
            <person name="Minamino N."/>
            <person name="Mizutani M."/>
            <person name="Mizutani M."/>
            <person name="Mochizuki N."/>
            <person name="Monte I."/>
            <person name="Mosher R."/>
            <person name="Nagasaki H."/>
            <person name="Nakagami H."/>
            <person name="Naramoto S."/>
            <person name="Nishitani K."/>
            <person name="Ohtani M."/>
            <person name="Okamoto T."/>
            <person name="Okumura M."/>
            <person name="Phillips J."/>
            <person name="Pollak B."/>
            <person name="Reinders A."/>
            <person name="Roevekamp M."/>
            <person name="Sano R."/>
            <person name="Sawa S."/>
            <person name="Schmid M."/>
            <person name="Shirakawa M."/>
            <person name="Solano R."/>
            <person name="Spunde A."/>
            <person name="Suetsugu N."/>
            <person name="Sugano S."/>
            <person name="Sugiyama A."/>
            <person name="Sun R."/>
            <person name="Suzuki Y."/>
            <person name="Takenaka M."/>
            <person name="Takezawa D."/>
            <person name="Tomogane H."/>
            <person name="Tsuzuki M."/>
            <person name="Ueda T."/>
            <person name="Umeda M."/>
            <person name="Ward J."/>
            <person name="Watanabe Y."/>
            <person name="Yazaki K."/>
            <person name="Yokoyama R."/>
            <person name="Yoshitake Y."/>
            <person name="Yotsui I."/>
            <person name="Zachgo S."/>
            <person name="Schmutz J."/>
        </authorList>
    </citation>
    <scope>NUCLEOTIDE SEQUENCE [LARGE SCALE GENOMIC DNA]</scope>
    <source>
        <strain evidence="2">cv. B-3</strain>
    </source>
</reference>
<sequence>MEEVHPRYQSQTHAVDRLEDLSHFEKYVKQMIVHHMPRGFDQADQEEFEILIEKLLAKGHIHDASFTEFLFTWREKRQDTVLEPLIQEEHLDTCLAIALFRGQSALVRIKGSDRALLTLAMLLVENYVRRMIVHHRPRGFVQVEQDQFELLIENLLVKGHVVVAFDVFPSYERQGIFSPTDVECEMRLYQRFTKHCVVLYGKGVEALESRGDKFGDARFVFLAREKCLIR</sequence>
<dbReference type="EMBL" id="CM010632">
    <property type="protein sequence ID" value="RID61544.1"/>
    <property type="molecule type" value="Genomic_DNA"/>
</dbReference>
<organism evidence="1 2">
    <name type="scientific">Brassica campestris</name>
    <name type="common">Field mustard</name>
    <dbReference type="NCBI Taxonomy" id="3711"/>
    <lineage>
        <taxon>Eukaryota</taxon>
        <taxon>Viridiplantae</taxon>
        <taxon>Streptophyta</taxon>
        <taxon>Embryophyta</taxon>
        <taxon>Tracheophyta</taxon>
        <taxon>Spermatophyta</taxon>
        <taxon>Magnoliopsida</taxon>
        <taxon>eudicotyledons</taxon>
        <taxon>Gunneridae</taxon>
        <taxon>Pentapetalae</taxon>
        <taxon>rosids</taxon>
        <taxon>malvids</taxon>
        <taxon>Brassicales</taxon>
        <taxon>Brassicaceae</taxon>
        <taxon>Brassiceae</taxon>
        <taxon>Brassica</taxon>
    </lineage>
</organism>
<name>A0A397ZB92_BRACM</name>